<reference evidence="2 3" key="2">
    <citation type="journal article" date="2010" name="Stand. Genomic Sci.">
        <title>Complete genome sequence of Nakamurella multipartita type strain (Y-104).</title>
        <authorList>
            <person name="Tice H."/>
            <person name="Mayilraj S."/>
            <person name="Sims D."/>
            <person name="Lapidus A."/>
            <person name="Nolan M."/>
            <person name="Lucas S."/>
            <person name="Glavina Del Rio T."/>
            <person name="Copeland A."/>
            <person name="Cheng J.F."/>
            <person name="Meincke L."/>
            <person name="Bruce D."/>
            <person name="Goodwin L."/>
            <person name="Pitluck S."/>
            <person name="Ivanova N."/>
            <person name="Mavromatis K."/>
            <person name="Ovchinnikova G."/>
            <person name="Pati A."/>
            <person name="Chen A."/>
            <person name="Palaniappan K."/>
            <person name="Land M."/>
            <person name="Hauser L."/>
            <person name="Chang Y.J."/>
            <person name="Jeffries C.D."/>
            <person name="Detter J.C."/>
            <person name="Brettin T."/>
            <person name="Rohde M."/>
            <person name="Goker M."/>
            <person name="Bristow J."/>
            <person name="Eisen J.A."/>
            <person name="Markowitz V."/>
            <person name="Hugenholtz P."/>
            <person name="Kyrpides N.C."/>
            <person name="Klenk H.P."/>
            <person name="Chen F."/>
        </authorList>
    </citation>
    <scope>NUCLEOTIDE SEQUENCE [LARGE SCALE GENOMIC DNA]</scope>
    <source>
        <strain evidence="3">ATCC 700099 / DSM 44233 / CIP 104796 / JCM 9543 / NBRC 105858 / Y-104</strain>
    </source>
</reference>
<dbReference type="EMBL" id="CP001737">
    <property type="protein sequence ID" value="ACV77318.1"/>
    <property type="molecule type" value="Genomic_DNA"/>
</dbReference>
<evidence type="ECO:0000313" key="2">
    <source>
        <dbReference type="EMBL" id="ACV77318.1"/>
    </source>
</evidence>
<dbReference type="InterPro" id="IPR024083">
    <property type="entry name" value="Fumarase/histidase_N"/>
</dbReference>
<dbReference type="Gene3D" id="1.20.200.10">
    <property type="entry name" value="Fumarase/aspartase (Central domain)"/>
    <property type="match status" value="1"/>
</dbReference>
<dbReference type="GO" id="GO:0004397">
    <property type="term" value="F:histidine ammonia-lyase activity"/>
    <property type="evidence" value="ECO:0007669"/>
    <property type="project" value="UniProtKB-EC"/>
</dbReference>
<dbReference type="Pfam" id="PF00221">
    <property type="entry name" value="Lyase_aromatic"/>
    <property type="match status" value="1"/>
</dbReference>
<gene>
    <name evidence="2" type="ordered locus">Namu_0908</name>
</gene>
<dbReference type="eggNOG" id="COG2986">
    <property type="taxonomic scope" value="Bacteria"/>
</dbReference>
<dbReference type="EC" id="4.3.1.3" evidence="2"/>
<dbReference type="STRING" id="479431.Namu_0908"/>
<dbReference type="InterPro" id="IPR001106">
    <property type="entry name" value="Aromatic_Lyase"/>
</dbReference>
<dbReference type="InParanoid" id="C8XAF3"/>
<dbReference type="InterPro" id="IPR008948">
    <property type="entry name" value="L-Aspartase-like"/>
</dbReference>
<evidence type="ECO:0000313" key="3">
    <source>
        <dbReference type="Proteomes" id="UP000002218"/>
    </source>
</evidence>
<name>C8XAF3_NAKMY</name>
<evidence type="ECO:0000256" key="1">
    <source>
        <dbReference type="ARBA" id="ARBA00023239"/>
    </source>
</evidence>
<dbReference type="Proteomes" id="UP000002218">
    <property type="component" value="Chromosome"/>
</dbReference>
<dbReference type="HOGENOM" id="CLU_014801_4_0_11"/>
<dbReference type="CDD" id="cd00332">
    <property type="entry name" value="PAL-HAL"/>
    <property type="match status" value="1"/>
</dbReference>
<dbReference type="Gene3D" id="1.10.275.10">
    <property type="entry name" value="Fumarase/aspartase (N-terminal domain)"/>
    <property type="match status" value="1"/>
</dbReference>
<keyword evidence="3" id="KW-1185">Reference proteome</keyword>
<sequence length="497" mass="51513">MIGTGEGTVMDTETVLLGSAPTSIREIVAIAHGAPVALDERAIRAIDRTHRLLPTVLRSGSPVYGLNTGVGDLYTIVPDTHDPADAQLQMLRSHASGVGDPHDEAAVRAIMACTVRSLARGYSGVSVRLVQTLVDMLNRGVVPYAPSQGSVGYLTATAHIGLAVFGEGQAWFGGELLPGAEALRRAGLPGQAPGLREGHALISGTFEISGIGALAVGKVQTLIDVADVAGATSVEALRGNTRGFDARLQALRPHPGQVLTARRLRALLAGSEIIERFRDHRLQDPLSLRCIPQVHGAVRDCLDYVAGVVECEINSVTDNPVFVPGEDADGAPSLVALPGGNGHGAPVATALDCLAIAIAEMSTMSQARSDRLTNSHLSELPPFLVAGSGANSGFMIPPYVAAALAAENRAHAAPATVHTVSTCAGQEDHVSMGTTAAIKARRAAWNAGHILAVELLCAAQALDFHAPLRPGVGTGAAHAAIGGFFRSSQQWRSICGR</sequence>
<dbReference type="AlphaFoldDB" id="C8XAF3"/>
<organism evidence="2 3">
    <name type="scientific">Nakamurella multipartita (strain ATCC 700099 / DSM 44233 / CIP 104796 / JCM 9543 / NBRC 105858 / Y-104)</name>
    <name type="common">Microsphaera multipartita</name>
    <dbReference type="NCBI Taxonomy" id="479431"/>
    <lineage>
        <taxon>Bacteria</taxon>
        <taxon>Bacillati</taxon>
        <taxon>Actinomycetota</taxon>
        <taxon>Actinomycetes</taxon>
        <taxon>Nakamurellales</taxon>
        <taxon>Nakamurellaceae</taxon>
        <taxon>Nakamurella</taxon>
    </lineage>
</organism>
<reference evidence="3" key="1">
    <citation type="submission" date="2009-09" db="EMBL/GenBank/DDBJ databases">
        <title>The complete genome of Nakamurella multipartita DSM 44233.</title>
        <authorList>
            <consortium name="US DOE Joint Genome Institute (JGI-PGF)"/>
            <person name="Lucas S."/>
            <person name="Copeland A."/>
            <person name="Lapidus A."/>
            <person name="Glavina del Rio T."/>
            <person name="Dalin E."/>
            <person name="Tice H."/>
            <person name="Bruce D."/>
            <person name="Goodwin L."/>
            <person name="Pitluck S."/>
            <person name="Kyrpides N."/>
            <person name="Mavromatis K."/>
            <person name="Ivanova N."/>
            <person name="Ovchinnikova G."/>
            <person name="Sims D."/>
            <person name="Meincke L."/>
            <person name="Brettin T."/>
            <person name="Detter J.C."/>
            <person name="Han C."/>
            <person name="Larimer F."/>
            <person name="Land M."/>
            <person name="Hauser L."/>
            <person name="Markowitz V."/>
            <person name="Cheng J.-F."/>
            <person name="Hugenholtz P."/>
            <person name="Woyke T."/>
            <person name="Wu D."/>
            <person name="Klenk H.-P."/>
            <person name="Eisen J.A."/>
        </authorList>
    </citation>
    <scope>NUCLEOTIDE SEQUENCE [LARGE SCALE GENOMIC DNA]</scope>
    <source>
        <strain evidence="3">ATCC 700099 / DSM 44233 / CIP 104796 / JCM 9543 / NBRC 105858 / Y-104</strain>
    </source>
</reference>
<keyword evidence="1 2" id="KW-0456">Lyase</keyword>
<dbReference type="KEGG" id="nml:Namu_0908"/>
<accession>C8XAF3</accession>
<dbReference type="PANTHER" id="PTHR10362">
    <property type="entry name" value="HISTIDINE AMMONIA-LYASE"/>
    <property type="match status" value="1"/>
</dbReference>
<dbReference type="SUPFAM" id="SSF48557">
    <property type="entry name" value="L-aspartase-like"/>
    <property type="match status" value="1"/>
</dbReference>
<proteinExistence type="predicted"/>
<protein>
    <submittedName>
        <fullName evidence="2">Histidine ammonia-lyase</fullName>
        <ecNumber evidence="2">4.3.1.3</ecNumber>
    </submittedName>
</protein>